<evidence type="ECO:0000256" key="4">
    <source>
        <dbReference type="ARBA" id="ARBA00022692"/>
    </source>
</evidence>
<comment type="similarity">
    <text evidence="10">Belongs to the insect chemoreceptor superfamily. Heteromeric odorant receptor channel (TC 1.A.69) family.</text>
</comment>
<evidence type="ECO:0000256" key="10">
    <source>
        <dbReference type="RuleBase" id="RU351113"/>
    </source>
</evidence>
<proteinExistence type="inferred from homology"/>
<protein>
    <recommendedName>
        <fullName evidence="10">Odorant receptor</fullName>
    </recommendedName>
</protein>
<keyword evidence="6 10" id="KW-1133">Transmembrane helix</keyword>
<sequence length="396" mass="46296">MTDQKDIWKTRYYLIPRTYMILSGLWPYHRFCDRCIHFISIFTFCFSILISQLLYLIIDSMNINDVIDSATSMIISIIFSFKMIVLLFNNKRVMSCLKVIEEDWFTNIETNAEKIILQRHTEYGQYLNYFFLVFMHLVQVFYLLKPVVLTLLEADIMNSTKSLSKLPFFVEYSVDVERYLYPIMIHCYLAVFAHVFSTIAVDILYYTLIQHACGMFSIIVYVLEEIGKNINANFHLKLNKTTDNDYKKALNCLREHLQVIKCNEIESTFTNVFLISINLNVICGNMCGIQIILKLGNAEDITASLAIYVAQLIHIFLQFWQAQFLLDYSIAPWEAICRGNWYYTSNRCRKLFLLIMSRTMSPCRITAGKIINLSIESFAAVLKTIMSCFIMLRSVQ</sequence>
<evidence type="ECO:0000256" key="8">
    <source>
        <dbReference type="ARBA" id="ARBA00023170"/>
    </source>
</evidence>
<keyword evidence="8 10" id="KW-0675">Receptor</keyword>
<dbReference type="PANTHER" id="PTHR21137:SF35">
    <property type="entry name" value="ODORANT RECEPTOR 19A-RELATED"/>
    <property type="match status" value="1"/>
</dbReference>
<evidence type="ECO:0000256" key="6">
    <source>
        <dbReference type="ARBA" id="ARBA00022989"/>
    </source>
</evidence>
<evidence type="ECO:0000313" key="12">
    <source>
        <dbReference type="RefSeq" id="XP_025072977.1"/>
    </source>
</evidence>
<accession>A0A8N1S4F7</accession>
<keyword evidence="11" id="KW-1185">Reference proteome</keyword>
<organism evidence="11 12">
    <name type="scientific">Pogonomyrmex barbatus</name>
    <name type="common">red harvester ant</name>
    <dbReference type="NCBI Taxonomy" id="144034"/>
    <lineage>
        <taxon>Eukaryota</taxon>
        <taxon>Metazoa</taxon>
        <taxon>Ecdysozoa</taxon>
        <taxon>Arthropoda</taxon>
        <taxon>Hexapoda</taxon>
        <taxon>Insecta</taxon>
        <taxon>Pterygota</taxon>
        <taxon>Neoptera</taxon>
        <taxon>Endopterygota</taxon>
        <taxon>Hymenoptera</taxon>
        <taxon>Apocrita</taxon>
        <taxon>Aculeata</taxon>
        <taxon>Formicoidea</taxon>
        <taxon>Formicidae</taxon>
        <taxon>Myrmicinae</taxon>
        <taxon>Pogonomyrmex</taxon>
    </lineage>
</organism>
<feature type="transmembrane region" description="Helical" evidence="10">
    <location>
        <begin position="35"/>
        <end position="58"/>
    </location>
</feature>
<keyword evidence="4 10" id="KW-0812">Transmembrane</keyword>
<dbReference type="RefSeq" id="XP_025072977.1">
    <property type="nucleotide sequence ID" value="XM_025217192.1"/>
</dbReference>
<feature type="transmembrane region" description="Helical" evidence="10">
    <location>
        <begin position="273"/>
        <end position="293"/>
    </location>
</feature>
<dbReference type="GO" id="GO:0005886">
    <property type="term" value="C:plasma membrane"/>
    <property type="evidence" value="ECO:0007669"/>
    <property type="project" value="UniProtKB-SubCell"/>
</dbReference>
<name>A0A8N1S4F7_9HYME</name>
<keyword evidence="7 10" id="KW-0472">Membrane</keyword>
<evidence type="ECO:0000256" key="1">
    <source>
        <dbReference type="ARBA" id="ARBA00004651"/>
    </source>
</evidence>
<dbReference type="GeneID" id="112552265"/>
<feature type="transmembrane region" description="Helical" evidence="10">
    <location>
        <begin position="179"/>
        <end position="196"/>
    </location>
</feature>
<keyword evidence="2" id="KW-1003">Cell membrane</keyword>
<evidence type="ECO:0000256" key="7">
    <source>
        <dbReference type="ARBA" id="ARBA00023136"/>
    </source>
</evidence>
<keyword evidence="9 10" id="KW-0807">Transducer</keyword>
<dbReference type="PANTHER" id="PTHR21137">
    <property type="entry name" value="ODORANT RECEPTOR"/>
    <property type="match status" value="1"/>
</dbReference>
<feature type="transmembrane region" description="Helical" evidence="10">
    <location>
        <begin position="70"/>
        <end position="88"/>
    </location>
</feature>
<evidence type="ECO:0000313" key="11">
    <source>
        <dbReference type="Proteomes" id="UP000504615"/>
    </source>
</evidence>
<evidence type="ECO:0000256" key="2">
    <source>
        <dbReference type="ARBA" id="ARBA00022475"/>
    </source>
</evidence>
<evidence type="ECO:0000256" key="3">
    <source>
        <dbReference type="ARBA" id="ARBA00022606"/>
    </source>
</evidence>
<reference evidence="12" key="1">
    <citation type="submission" date="2025-08" db="UniProtKB">
        <authorList>
            <consortium name="RefSeq"/>
        </authorList>
    </citation>
    <scope>IDENTIFICATION</scope>
</reference>
<feature type="transmembrane region" description="Helical" evidence="10">
    <location>
        <begin position="305"/>
        <end position="326"/>
    </location>
</feature>
<dbReference type="GO" id="GO:0004984">
    <property type="term" value="F:olfactory receptor activity"/>
    <property type="evidence" value="ECO:0007669"/>
    <property type="project" value="InterPro"/>
</dbReference>
<dbReference type="AlphaFoldDB" id="A0A8N1S4F7"/>
<dbReference type="InterPro" id="IPR004117">
    <property type="entry name" value="7tm6_olfct_rcpt"/>
</dbReference>
<comment type="caution">
    <text evidence="10">Lacks conserved residue(s) required for the propagation of feature annotation.</text>
</comment>
<keyword evidence="5 10" id="KW-0552">Olfaction</keyword>
<evidence type="ECO:0000256" key="5">
    <source>
        <dbReference type="ARBA" id="ARBA00022725"/>
    </source>
</evidence>
<evidence type="ECO:0000256" key="9">
    <source>
        <dbReference type="ARBA" id="ARBA00023224"/>
    </source>
</evidence>
<dbReference type="Pfam" id="PF02949">
    <property type="entry name" value="7tm_6"/>
    <property type="match status" value="1"/>
</dbReference>
<gene>
    <name evidence="12" type="primary">LOC112552265</name>
</gene>
<feature type="transmembrane region" description="Helical" evidence="10">
    <location>
        <begin position="126"/>
        <end position="144"/>
    </location>
</feature>
<keyword evidence="3 10" id="KW-0716">Sensory transduction</keyword>
<dbReference type="GO" id="GO:0007165">
    <property type="term" value="P:signal transduction"/>
    <property type="evidence" value="ECO:0007669"/>
    <property type="project" value="UniProtKB-KW"/>
</dbReference>
<dbReference type="Proteomes" id="UP000504615">
    <property type="component" value="Unplaced"/>
</dbReference>
<comment type="subcellular location">
    <subcellularLocation>
        <location evidence="1 10">Cell membrane</location>
        <topology evidence="1 10">Multi-pass membrane protein</topology>
    </subcellularLocation>
</comment>
<dbReference type="OrthoDB" id="6614360at2759"/>
<dbReference type="GO" id="GO:0005549">
    <property type="term" value="F:odorant binding"/>
    <property type="evidence" value="ECO:0007669"/>
    <property type="project" value="InterPro"/>
</dbReference>